<protein>
    <submittedName>
        <fullName evidence="1">Uncharacterized protein</fullName>
    </submittedName>
</protein>
<keyword evidence="2" id="KW-1185">Reference proteome</keyword>
<name>A0ABQ5LNN9_9RHOB</name>
<organism evidence="1 2">
    <name type="scientific">Sinisalibacter aestuarii</name>
    <dbReference type="NCBI Taxonomy" id="2949426"/>
    <lineage>
        <taxon>Bacteria</taxon>
        <taxon>Pseudomonadati</taxon>
        <taxon>Pseudomonadota</taxon>
        <taxon>Alphaproteobacteria</taxon>
        <taxon>Rhodobacterales</taxon>
        <taxon>Roseobacteraceae</taxon>
        <taxon>Sinisalibacter</taxon>
    </lineage>
</organism>
<evidence type="ECO:0000313" key="2">
    <source>
        <dbReference type="Proteomes" id="UP001144205"/>
    </source>
</evidence>
<evidence type="ECO:0000313" key="1">
    <source>
        <dbReference type="EMBL" id="GKY86622.1"/>
    </source>
</evidence>
<dbReference type="InterPro" id="IPR046766">
    <property type="entry name" value="Bact_hydrolase"/>
</dbReference>
<gene>
    <name evidence="1" type="ORF">STA1M1_04910</name>
</gene>
<comment type="caution">
    <text evidence="1">The sequence shown here is derived from an EMBL/GenBank/DDBJ whole genome shotgun (WGS) entry which is preliminary data.</text>
</comment>
<dbReference type="RefSeq" id="WP_281840584.1">
    <property type="nucleotide sequence ID" value="NZ_BROH01000001.1"/>
</dbReference>
<dbReference type="Pfam" id="PF20603">
    <property type="entry name" value="Bact_hydrolase"/>
    <property type="match status" value="1"/>
</dbReference>
<sequence length="168" mass="19245">MPYDSVPFYDMNDNETGCCPRFNPKDWDGLELHFDNKLFVRAVTHAVFHVPIDMGKVFQRVQDHLEAVNAFDPNDFFILSKDLGAWTSEHFFTASREVPGEDMVRLSGDYVTKVFDGPYSEAKDWYDQMKALAAARGNPDGEVYFYYTTCPKCAQHYGHNYVVGFAQA</sequence>
<dbReference type="EMBL" id="BROH01000001">
    <property type="protein sequence ID" value="GKY86622.1"/>
    <property type="molecule type" value="Genomic_DNA"/>
</dbReference>
<reference evidence="1" key="1">
    <citation type="journal article" date="2023" name="Int. J. Syst. Evol. Microbiol.">
        <title>Sinisalibacter aestuarii sp. nov., isolated from estuarine sediment of the Arakawa River.</title>
        <authorList>
            <person name="Arafat S.T."/>
            <person name="Hirano S."/>
            <person name="Sato A."/>
            <person name="Takeuchi K."/>
            <person name="Yasuda T."/>
            <person name="Terahara T."/>
            <person name="Hamada M."/>
            <person name="Kobayashi T."/>
        </authorList>
    </citation>
    <scope>NUCLEOTIDE SEQUENCE</scope>
    <source>
        <strain evidence="1">B-399</strain>
    </source>
</reference>
<accession>A0ABQ5LNN9</accession>
<dbReference type="Proteomes" id="UP001144205">
    <property type="component" value="Unassembled WGS sequence"/>
</dbReference>
<proteinExistence type="predicted"/>